<reference evidence="2" key="1">
    <citation type="submission" date="2014-12" db="EMBL/GenBank/DDBJ databases">
        <title>Insight into the proteome of Arion vulgaris.</title>
        <authorList>
            <person name="Aradska J."/>
            <person name="Bulat T."/>
            <person name="Smidak R."/>
            <person name="Sarate P."/>
            <person name="Gangsoo J."/>
            <person name="Sialana F."/>
            <person name="Bilban M."/>
            <person name="Lubec G."/>
        </authorList>
    </citation>
    <scope>NUCLEOTIDE SEQUENCE</scope>
    <source>
        <tissue evidence="2">Skin</tissue>
    </source>
</reference>
<feature type="compositionally biased region" description="Basic and acidic residues" evidence="1">
    <location>
        <begin position="81"/>
        <end position="95"/>
    </location>
</feature>
<organism evidence="2">
    <name type="scientific">Arion vulgaris</name>
    <dbReference type="NCBI Taxonomy" id="1028688"/>
    <lineage>
        <taxon>Eukaryota</taxon>
        <taxon>Metazoa</taxon>
        <taxon>Spiralia</taxon>
        <taxon>Lophotrochozoa</taxon>
        <taxon>Mollusca</taxon>
        <taxon>Gastropoda</taxon>
        <taxon>Heterobranchia</taxon>
        <taxon>Euthyneura</taxon>
        <taxon>Panpulmonata</taxon>
        <taxon>Eupulmonata</taxon>
        <taxon>Stylommatophora</taxon>
        <taxon>Helicina</taxon>
        <taxon>Arionoidea</taxon>
        <taxon>Arionidae</taxon>
        <taxon>Arion</taxon>
    </lineage>
</organism>
<proteinExistence type="predicted"/>
<feature type="non-terminal residue" evidence="2">
    <location>
        <position position="1"/>
    </location>
</feature>
<protein>
    <submittedName>
        <fullName evidence="2">Uncharacterized protein</fullName>
    </submittedName>
</protein>
<feature type="region of interest" description="Disordered" evidence="1">
    <location>
        <begin position="54"/>
        <end position="95"/>
    </location>
</feature>
<gene>
    <name evidence="2" type="primary">ORF17313</name>
</gene>
<feature type="non-terminal residue" evidence="2">
    <location>
        <position position="95"/>
    </location>
</feature>
<evidence type="ECO:0000256" key="1">
    <source>
        <dbReference type="SAM" id="MobiDB-lite"/>
    </source>
</evidence>
<feature type="compositionally biased region" description="Polar residues" evidence="1">
    <location>
        <begin position="58"/>
        <end position="70"/>
    </location>
</feature>
<name>A0A0B6YAT4_9EUPU</name>
<dbReference type="AlphaFoldDB" id="A0A0B6YAT4"/>
<dbReference type="EMBL" id="HACG01005720">
    <property type="protein sequence ID" value="CEK52585.1"/>
    <property type="molecule type" value="Transcribed_RNA"/>
</dbReference>
<accession>A0A0B6YAT4</accession>
<evidence type="ECO:0000313" key="2">
    <source>
        <dbReference type="EMBL" id="CEK52585.1"/>
    </source>
</evidence>
<sequence>PVGIDMKFHIAKHTASLTASKAYINALETCHEKVPNYVRDMKVIFGYPRLEHEKMTRKTNQPDTITQDNKSVPVALPSDPVMRRDLQEHVPKQSA</sequence>